<feature type="compositionally biased region" description="Basic and acidic residues" evidence="3">
    <location>
        <begin position="39"/>
        <end position="48"/>
    </location>
</feature>
<dbReference type="InterPro" id="IPR003591">
    <property type="entry name" value="Leu-rich_rpt_typical-subtyp"/>
</dbReference>
<dbReference type="SUPFAM" id="SSF52058">
    <property type="entry name" value="L domain-like"/>
    <property type="match status" value="1"/>
</dbReference>
<dbReference type="InterPro" id="IPR001611">
    <property type="entry name" value="Leu-rich_rpt"/>
</dbReference>
<evidence type="ECO:0000256" key="1">
    <source>
        <dbReference type="ARBA" id="ARBA00022614"/>
    </source>
</evidence>
<dbReference type="STRING" id="2656787.A0A370U3U6"/>
<dbReference type="SMART" id="SM00365">
    <property type="entry name" value="LRR_SD22"/>
    <property type="match status" value="10"/>
</dbReference>
<gene>
    <name evidence="4" type="ORF">BP5553_02417</name>
</gene>
<comment type="caution">
    <text evidence="4">The sequence shown here is derived from an EMBL/GenBank/DDBJ whole genome shotgun (WGS) entry which is preliminary data.</text>
</comment>
<keyword evidence="1" id="KW-0433">Leucine-rich repeat</keyword>
<sequence>MPSEKENTPLHISIDKDDAARHDSPKSGGTPRSSTGWDGKLRVEKKAELANPEALSDPEYSDEEQVLPGETLEADEDLLDDYPSDTEEIDCVHARVSSIPALRLERFKAVTRLCLRQNSITEIEGFSCLAATLKELDLYDNLIAHIRGLGDLTNLTSLDLSFNKIKHIKKLDPLVNLTDIYFVQNKISTIENLDSLTKLRNLELGANRIREIQNLDNLTGLEELWLGKNKITEIKGLDALKNLKILSIQSNRIRQISGLDSLTSLEELYISHNALSSLSGLENVRGLRVLDVSSNQIPNITGLKNLDNLEEFWASYNQISDFAEVESELKDKEKLTTVYFEGNPLQLKSPALYRNKVRLMLPQVMQIDASKLSLIHNMIILY</sequence>
<dbReference type="RefSeq" id="XP_031875094.1">
    <property type="nucleotide sequence ID" value="XM_032011040.1"/>
</dbReference>
<feature type="region of interest" description="Disordered" evidence="3">
    <location>
        <begin position="1"/>
        <end position="66"/>
    </location>
</feature>
<keyword evidence="2" id="KW-0677">Repeat</keyword>
<dbReference type="FunFam" id="3.80.10.10:FF:000312">
    <property type="entry name" value="Protein phosphatases pp1 regulatory subunit, putative"/>
    <property type="match status" value="1"/>
</dbReference>
<dbReference type="Proteomes" id="UP000254866">
    <property type="component" value="Unassembled WGS sequence"/>
</dbReference>
<organism evidence="4 5">
    <name type="scientific">Venustampulla echinocandica</name>
    <dbReference type="NCBI Taxonomy" id="2656787"/>
    <lineage>
        <taxon>Eukaryota</taxon>
        <taxon>Fungi</taxon>
        <taxon>Dikarya</taxon>
        <taxon>Ascomycota</taxon>
        <taxon>Pezizomycotina</taxon>
        <taxon>Leotiomycetes</taxon>
        <taxon>Helotiales</taxon>
        <taxon>Pleuroascaceae</taxon>
        <taxon>Venustampulla</taxon>
    </lineage>
</organism>
<evidence type="ECO:0000313" key="5">
    <source>
        <dbReference type="Proteomes" id="UP000254866"/>
    </source>
</evidence>
<dbReference type="Pfam" id="PF12799">
    <property type="entry name" value="LRR_4"/>
    <property type="match status" value="2"/>
</dbReference>
<dbReference type="InterPro" id="IPR032675">
    <property type="entry name" value="LRR_dom_sf"/>
</dbReference>
<dbReference type="InterPro" id="IPR025875">
    <property type="entry name" value="Leu-rich_rpt_4"/>
</dbReference>
<dbReference type="Gene3D" id="3.80.10.10">
    <property type="entry name" value="Ribonuclease Inhibitor"/>
    <property type="match status" value="2"/>
</dbReference>
<proteinExistence type="predicted"/>
<dbReference type="AlphaFoldDB" id="A0A370U3U6"/>
<feature type="compositionally biased region" description="Basic and acidic residues" evidence="3">
    <location>
        <begin position="1"/>
        <end position="25"/>
    </location>
</feature>
<keyword evidence="5" id="KW-1185">Reference proteome</keyword>
<dbReference type="Pfam" id="PF13855">
    <property type="entry name" value="LRR_8"/>
    <property type="match status" value="1"/>
</dbReference>
<evidence type="ECO:0000256" key="2">
    <source>
        <dbReference type="ARBA" id="ARBA00022737"/>
    </source>
</evidence>
<name>A0A370U3U6_9HELO</name>
<accession>A0A370U3U6</accession>
<dbReference type="FunFam" id="3.80.10.10:FF:000446">
    <property type="entry name" value="Protein phosphatase 1 regulatory subunit SDS22"/>
    <property type="match status" value="1"/>
</dbReference>
<dbReference type="PANTHER" id="PTHR46652:SF3">
    <property type="entry name" value="LEUCINE-RICH REPEAT-CONTAINING PROTEIN 9"/>
    <property type="match status" value="1"/>
</dbReference>
<evidence type="ECO:0000313" key="4">
    <source>
        <dbReference type="EMBL" id="RDL42438.1"/>
    </source>
</evidence>
<evidence type="ECO:0000256" key="3">
    <source>
        <dbReference type="SAM" id="MobiDB-lite"/>
    </source>
</evidence>
<dbReference type="SMART" id="SM00369">
    <property type="entry name" value="LRR_TYP"/>
    <property type="match status" value="5"/>
</dbReference>
<dbReference type="EMBL" id="NPIC01000001">
    <property type="protein sequence ID" value="RDL42438.1"/>
    <property type="molecule type" value="Genomic_DNA"/>
</dbReference>
<dbReference type="InterPro" id="IPR050836">
    <property type="entry name" value="SDS22/Internalin_LRR"/>
</dbReference>
<dbReference type="GeneID" id="43595266"/>
<dbReference type="PANTHER" id="PTHR46652">
    <property type="entry name" value="LEUCINE-RICH REPEAT AND IQ DOMAIN-CONTAINING PROTEIN 1-RELATED"/>
    <property type="match status" value="1"/>
</dbReference>
<dbReference type="PROSITE" id="PS51450">
    <property type="entry name" value="LRR"/>
    <property type="match status" value="8"/>
</dbReference>
<dbReference type="OrthoDB" id="266138at2759"/>
<reference evidence="4 5" key="1">
    <citation type="journal article" date="2018" name="IMA Fungus">
        <title>IMA Genome-F 9: Draft genome sequence of Annulohypoxylon stygium, Aspergillus mulundensis, Berkeleyomyces basicola (syn. Thielaviopsis basicola), Ceratocystis smalleyi, two Cercospora beticola strains, Coleophoma cylindrospora, Fusarium fracticaudum, Phialophora cf. hyalina, and Morchella septimelata.</title>
        <authorList>
            <person name="Wingfield B.D."/>
            <person name="Bills G.F."/>
            <person name="Dong Y."/>
            <person name="Huang W."/>
            <person name="Nel W.J."/>
            <person name="Swalarsk-Parry B.S."/>
            <person name="Vaghefi N."/>
            <person name="Wilken P.M."/>
            <person name="An Z."/>
            <person name="de Beer Z.W."/>
            <person name="De Vos L."/>
            <person name="Chen L."/>
            <person name="Duong T.A."/>
            <person name="Gao Y."/>
            <person name="Hammerbacher A."/>
            <person name="Kikkert J.R."/>
            <person name="Li Y."/>
            <person name="Li H."/>
            <person name="Li K."/>
            <person name="Li Q."/>
            <person name="Liu X."/>
            <person name="Ma X."/>
            <person name="Naidoo K."/>
            <person name="Pethybridge S.J."/>
            <person name="Sun J."/>
            <person name="Steenkamp E.T."/>
            <person name="van der Nest M.A."/>
            <person name="van Wyk S."/>
            <person name="Wingfield M.J."/>
            <person name="Xiong C."/>
            <person name="Yue Q."/>
            <person name="Zhang X."/>
        </authorList>
    </citation>
    <scope>NUCLEOTIDE SEQUENCE [LARGE SCALE GENOMIC DNA]</scope>
    <source>
        <strain evidence="4 5">BP 5553</strain>
    </source>
</reference>
<protein>
    <submittedName>
        <fullName evidence="4">L protein</fullName>
    </submittedName>
</protein>